<sequence>MEPAHVTWREILKIPLAIDFGNDTQFRIFDPQILAQPNCSIPNSTLES</sequence>
<dbReference type="STRING" id="394096.DB31_5772"/>
<proteinExistence type="predicted"/>
<protein>
    <submittedName>
        <fullName evidence="1">Uncharacterized protein</fullName>
    </submittedName>
</protein>
<dbReference type="Proteomes" id="UP000028725">
    <property type="component" value="Unassembled WGS sequence"/>
</dbReference>
<organism evidence="1 2">
    <name type="scientific">Hyalangium minutum</name>
    <dbReference type="NCBI Taxonomy" id="394096"/>
    <lineage>
        <taxon>Bacteria</taxon>
        <taxon>Pseudomonadati</taxon>
        <taxon>Myxococcota</taxon>
        <taxon>Myxococcia</taxon>
        <taxon>Myxococcales</taxon>
        <taxon>Cystobacterineae</taxon>
        <taxon>Archangiaceae</taxon>
        <taxon>Hyalangium</taxon>
    </lineage>
</organism>
<reference evidence="1 2" key="1">
    <citation type="submission" date="2014-04" db="EMBL/GenBank/DDBJ databases">
        <title>Genome assembly of Hyalangium minutum DSM 14724.</title>
        <authorList>
            <person name="Sharma G."/>
            <person name="Subramanian S."/>
        </authorList>
    </citation>
    <scope>NUCLEOTIDE SEQUENCE [LARGE SCALE GENOMIC DNA]</scope>
    <source>
        <strain evidence="1 2">DSM 14724</strain>
    </source>
</reference>
<keyword evidence="2" id="KW-1185">Reference proteome</keyword>
<gene>
    <name evidence="1" type="ORF">DB31_5772</name>
</gene>
<dbReference type="AlphaFoldDB" id="A0A085WSR7"/>
<dbReference type="EMBL" id="JMCB01000003">
    <property type="protein sequence ID" value="KFE70730.1"/>
    <property type="molecule type" value="Genomic_DNA"/>
</dbReference>
<name>A0A085WSR7_9BACT</name>
<evidence type="ECO:0000313" key="1">
    <source>
        <dbReference type="EMBL" id="KFE70730.1"/>
    </source>
</evidence>
<evidence type="ECO:0000313" key="2">
    <source>
        <dbReference type="Proteomes" id="UP000028725"/>
    </source>
</evidence>
<comment type="caution">
    <text evidence="1">The sequence shown here is derived from an EMBL/GenBank/DDBJ whole genome shotgun (WGS) entry which is preliminary data.</text>
</comment>
<accession>A0A085WSR7</accession>